<dbReference type="OMA" id="WGQEVLE"/>
<dbReference type="CTD" id="11232"/>
<dbReference type="InParanoid" id="H3B5K7"/>
<dbReference type="PANTHER" id="PTHR10745:SF8">
    <property type="entry name" value="DNA POLYMERASE SUBUNIT GAMMA-2, MITOCHONDRIAL"/>
    <property type="match status" value="1"/>
</dbReference>
<protein>
    <submittedName>
        <fullName evidence="6">DNA polymerase gamma 2, accessory subunit</fullName>
    </submittedName>
</protein>
<dbReference type="Bgee" id="ENSLACG00000015134">
    <property type="expression patterns" value="Expressed in chordate pharynx and 6 other cell types or tissues"/>
</dbReference>
<dbReference type="GO" id="GO:0005739">
    <property type="term" value="C:mitochondrion"/>
    <property type="evidence" value="ECO:0007669"/>
    <property type="project" value="UniProtKB-SubCell"/>
</dbReference>
<dbReference type="SUPFAM" id="SSF52954">
    <property type="entry name" value="Class II aaRS ABD-related"/>
    <property type="match status" value="1"/>
</dbReference>
<dbReference type="HOGENOM" id="CLU_055833_0_0_1"/>
<dbReference type="Proteomes" id="UP000008672">
    <property type="component" value="Unassembled WGS sequence"/>
</dbReference>
<evidence type="ECO:0000256" key="3">
    <source>
        <dbReference type="ARBA" id="ARBA00022946"/>
    </source>
</evidence>
<dbReference type="EMBL" id="AFYH01051040">
    <property type="status" value="NOT_ANNOTATED_CDS"/>
    <property type="molecule type" value="Genomic_DNA"/>
</dbReference>
<organism evidence="6 7">
    <name type="scientific">Latimeria chalumnae</name>
    <name type="common">Coelacanth</name>
    <dbReference type="NCBI Taxonomy" id="7897"/>
    <lineage>
        <taxon>Eukaryota</taxon>
        <taxon>Metazoa</taxon>
        <taxon>Chordata</taxon>
        <taxon>Craniata</taxon>
        <taxon>Vertebrata</taxon>
        <taxon>Euteleostomi</taxon>
        <taxon>Coelacanthiformes</taxon>
        <taxon>Coelacanthidae</taxon>
        <taxon>Latimeria</taxon>
    </lineage>
</organism>
<dbReference type="AlphaFoldDB" id="H3B5K7"/>
<dbReference type="GO" id="GO:0006264">
    <property type="term" value="P:mitochondrial DNA replication"/>
    <property type="evidence" value="ECO:0007669"/>
    <property type="project" value="TreeGrafter"/>
</dbReference>
<dbReference type="Gene3D" id="3.30.930.10">
    <property type="entry name" value="Bira Bifunctional Protein, Domain 2"/>
    <property type="match status" value="1"/>
</dbReference>
<evidence type="ECO:0000259" key="5">
    <source>
        <dbReference type="Pfam" id="PF03129"/>
    </source>
</evidence>
<reference evidence="6" key="2">
    <citation type="submission" date="2025-08" db="UniProtKB">
        <authorList>
            <consortium name="Ensembl"/>
        </authorList>
    </citation>
    <scope>IDENTIFICATION</scope>
</reference>
<dbReference type="OrthoDB" id="57698at2759"/>
<evidence type="ECO:0000313" key="7">
    <source>
        <dbReference type="Proteomes" id="UP000008672"/>
    </source>
</evidence>
<keyword evidence="7" id="KW-1185">Reference proteome</keyword>
<dbReference type="eggNOG" id="KOG2298">
    <property type="taxonomic scope" value="Eukaryota"/>
</dbReference>
<feature type="domain" description="Anticodon-binding" evidence="5">
    <location>
        <begin position="372"/>
        <end position="457"/>
    </location>
</feature>
<evidence type="ECO:0000256" key="2">
    <source>
        <dbReference type="ARBA" id="ARBA00022705"/>
    </source>
</evidence>
<keyword evidence="3" id="KW-0809">Transit peptide</keyword>
<dbReference type="SUPFAM" id="SSF55681">
    <property type="entry name" value="Class II aaRS and biotin synthetases"/>
    <property type="match status" value="1"/>
</dbReference>
<evidence type="ECO:0000256" key="1">
    <source>
        <dbReference type="ARBA" id="ARBA00004173"/>
    </source>
</evidence>
<dbReference type="RefSeq" id="XP_005993791.1">
    <property type="nucleotide sequence ID" value="XM_005993729.3"/>
</dbReference>
<dbReference type="InterPro" id="IPR004154">
    <property type="entry name" value="Anticodon-bd"/>
</dbReference>
<dbReference type="EMBL" id="AFYH01051038">
    <property type="status" value="NOT_ANNOTATED_CDS"/>
    <property type="molecule type" value="Genomic_DNA"/>
</dbReference>
<reference evidence="7" key="1">
    <citation type="submission" date="2011-08" db="EMBL/GenBank/DDBJ databases">
        <title>The draft genome of Latimeria chalumnae.</title>
        <authorList>
            <person name="Di Palma F."/>
            <person name="Alfoldi J."/>
            <person name="Johnson J."/>
            <person name="Berlin A."/>
            <person name="Gnerre S."/>
            <person name="Jaffe D."/>
            <person name="MacCallum I."/>
            <person name="Young S."/>
            <person name="Walker B.J."/>
            <person name="Lander E."/>
            <person name="Lindblad-Toh K."/>
        </authorList>
    </citation>
    <scope>NUCLEOTIDE SEQUENCE [LARGE SCALE GENOMIC DNA]</scope>
    <source>
        <strain evidence="7">Wild caught</strain>
    </source>
</reference>
<comment type="subcellular location">
    <subcellularLocation>
        <location evidence="1">Mitochondrion</location>
    </subcellularLocation>
</comment>
<dbReference type="Ensembl" id="ENSLACT00000017304.2">
    <property type="protein sequence ID" value="ENSLACP00000017178.2"/>
    <property type="gene ID" value="ENSLACG00000015134.2"/>
</dbReference>
<keyword evidence="2" id="KW-0235">DNA replication</keyword>
<reference evidence="6" key="3">
    <citation type="submission" date="2025-09" db="UniProtKB">
        <authorList>
            <consortium name="Ensembl"/>
        </authorList>
    </citation>
    <scope>IDENTIFICATION</scope>
</reference>
<dbReference type="Gene3D" id="3.40.50.800">
    <property type="entry name" value="Anticodon-binding domain"/>
    <property type="match status" value="1"/>
</dbReference>
<sequence length="465" mass="53063">MDSALKFHCISHSIWLCRRMLKRPKIMCREHFIVFLQSRTCNRSASEHSGTLDLLIELCKTRHFIAGDQITKETLLSSSHSLGPLGMELKKNLAGQWWNSVAMSREQVIRVETMHQLTGLAGSEERTLNLISSEALGEILNDRILSKEQLVTSLEMLVKKSGRLRENLLRGALEQYVTTLDLVNRRLPFGLAEIGICYKPVFSQENVDSMRTGEATLASLIWFTSGRTAVQWLDYWMRQRLLWWRKLAIGPSNFTSSDYEDEGQKGTALYYNFPWGKEPIENLQNLGDKELLQVYQGNKAKLHGRDGRKSVIPHVLSVSANLNCGVMAYLYDSLQFSGNRVSKRNLQQRKVLKLHPSLAPVKVAMNVGRGPTLELRQICQGLFYELLEKGITVWPGHLETMQIPLEQLYVKYDEMGVIFTILISDSTLENGIVQLRNRDTAIKEMMHISEVKDFLTKYILSAKSI</sequence>
<gene>
    <name evidence="6" type="primary">POLG2</name>
</gene>
<proteinExistence type="predicted"/>
<dbReference type="GeneID" id="102353457"/>
<dbReference type="PANTHER" id="PTHR10745">
    <property type="entry name" value="GLYCYL-TRNA SYNTHETASE/DNA POLYMERASE SUBUNIT GAMMA-2"/>
    <property type="match status" value="1"/>
</dbReference>
<dbReference type="EMBL" id="AFYH01051037">
    <property type="status" value="NOT_ANNOTATED_CDS"/>
    <property type="molecule type" value="Genomic_DNA"/>
</dbReference>
<dbReference type="InterPro" id="IPR042064">
    <property type="entry name" value="POLG2_C"/>
</dbReference>
<dbReference type="FunCoup" id="H3B5K7">
    <property type="interactions" value="769"/>
</dbReference>
<evidence type="ECO:0000256" key="4">
    <source>
        <dbReference type="ARBA" id="ARBA00023128"/>
    </source>
</evidence>
<dbReference type="InterPro" id="IPR036621">
    <property type="entry name" value="Anticodon-bd_dom_sf"/>
</dbReference>
<evidence type="ECO:0000313" key="6">
    <source>
        <dbReference type="Ensembl" id="ENSLACP00000017178.2"/>
    </source>
</evidence>
<keyword evidence="4" id="KW-0496">Mitochondrion</keyword>
<dbReference type="CDD" id="cd02426">
    <property type="entry name" value="Pol_gamma_b_Cterm"/>
    <property type="match status" value="1"/>
</dbReference>
<accession>H3B5K7</accession>
<dbReference type="EMBL" id="AFYH01051039">
    <property type="status" value="NOT_ANNOTATED_CDS"/>
    <property type="molecule type" value="Genomic_DNA"/>
</dbReference>
<name>H3B5K7_LATCH</name>
<dbReference type="Pfam" id="PF03129">
    <property type="entry name" value="HGTP_anticodon"/>
    <property type="match status" value="1"/>
</dbReference>
<dbReference type="GeneTree" id="ENSGT00940000153759"/>
<dbReference type="InterPro" id="IPR027031">
    <property type="entry name" value="Gly-tRNA_synthase/POLG2"/>
</dbReference>
<dbReference type="InterPro" id="IPR045864">
    <property type="entry name" value="aa-tRNA-synth_II/BPL/LPL"/>
</dbReference>
<dbReference type="STRING" id="7897.ENSLACP00000017178"/>